<evidence type="ECO:0000313" key="4">
    <source>
        <dbReference type="EMBL" id="BDW84308.1"/>
    </source>
</evidence>
<dbReference type="KEGG" id="rmai:MACH21_04850"/>
<feature type="chain" id="PRO_5047197016" description="DUF305 domain-containing protein" evidence="2">
    <location>
        <begin position="24"/>
        <end position="132"/>
    </location>
</feature>
<dbReference type="Proteomes" id="UP001337723">
    <property type="component" value="Chromosome"/>
</dbReference>
<feature type="signal peptide" evidence="2">
    <location>
        <begin position="1"/>
        <end position="23"/>
    </location>
</feature>
<keyword evidence="2" id="KW-0732">Signal</keyword>
<evidence type="ECO:0000256" key="2">
    <source>
        <dbReference type="SAM" id="SignalP"/>
    </source>
</evidence>
<name>A0AA48H9R0_9RHOB</name>
<dbReference type="InterPro" id="IPR005183">
    <property type="entry name" value="DUF305_CopM-like"/>
</dbReference>
<dbReference type="SUPFAM" id="SSF47240">
    <property type="entry name" value="Ferritin-like"/>
    <property type="match status" value="1"/>
</dbReference>
<dbReference type="InterPro" id="IPR009078">
    <property type="entry name" value="Ferritin-like_SF"/>
</dbReference>
<sequence>MRYPSRPLAILAALLLTTGAAVAQMNHSDHGGHAGHGAHGMQGATPSTGPAEDAFRAANDAMHGGMDITYTGDADADFIRGMIPHHEGAVAMARIVLEHGDDPETRALAEQIIAAQEAEIAWMRDWLARNGY</sequence>
<gene>
    <name evidence="4" type="ORF">MACH21_04850</name>
</gene>
<feature type="region of interest" description="Disordered" evidence="1">
    <location>
        <begin position="26"/>
        <end position="50"/>
    </location>
</feature>
<dbReference type="AlphaFoldDB" id="A0AA48H9R0"/>
<dbReference type="RefSeq" id="WP_338274072.1">
    <property type="nucleotide sequence ID" value="NZ_AP027266.1"/>
</dbReference>
<reference evidence="4 5" key="1">
    <citation type="submission" date="2023-01" db="EMBL/GenBank/DDBJ databases">
        <title>Complete genome sequence of Roseicyclus marinus strain Dej080120_10.</title>
        <authorList>
            <person name="Ueki S."/>
            <person name="Maruyama F."/>
        </authorList>
    </citation>
    <scope>NUCLEOTIDE SEQUENCE [LARGE SCALE GENOMIC DNA]</scope>
    <source>
        <strain evidence="4 5">Dej080120_10</strain>
    </source>
</reference>
<feature type="domain" description="DUF305" evidence="3">
    <location>
        <begin position="39"/>
        <end position="127"/>
    </location>
</feature>
<proteinExistence type="predicted"/>
<protein>
    <recommendedName>
        <fullName evidence="3">DUF305 domain-containing protein</fullName>
    </recommendedName>
</protein>
<dbReference type="Gene3D" id="1.20.1260.10">
    <property type="match status" value="1"/>
</dbReference>
<organism evidence="4 5">
    <name type="scientific">Roseicyclus marinus</name>
    <dbReference type="NCBI Taxonomy" id="2161673"/>
    <lineage>
        <taxon>Bacteria</taxon>
        <taxon>Pseudomonadati</taxon>
        <taxon>Pseudomonadota</taxon>
        <taxon>Alphaproteobacteria</taxon>
        <taxon>Rhodobacterales</taxon>
        <taxon>Roseobacteraceae</taxon>
        <taxon>Roseicyclus</taxon>
    </lineage>
</organism>
<keyword evidence="5" id="KW-1185">Reference proteome</keyword>
<evidence type="ECO:0000313" key="5">
    <source>
        <dbReference type="Proteomes" id="UP001337723"/>
    </source>
</evidence>
<evidence type="ECO:0000259" key="3">
    <source>
        <dbReference type="Pfam" id="PF03713"/>
    </source>
</evidence>
<dbReference type="Pfam" id="PF03713">
    <property type="entry name" value="DUF305"/>
    <property type="match status" value="1"/>
</dbReference>
<dbReference type="EMBL" id="AP027266">
    <property type="protein sequence ID" value="BDW84308.1"/>
    <property type="molecule type" value="Genomic_DNA"/>
</dbReference>
<accession>A0AA48H9R0</accession>
<dbReference type="PANTHER" id="PTHR36933">
    <property type="entry name" value="SLL0788 PROTEIN"/>
    <property type="match status" value="1"/>
</dbReference>
<dbReference type="InterPro" id="IPR012347">
    <property type="entry name" value="Ferritin-like"/>
</dbReference>
<evidence type="ECO:0000256" key="1">
    <source>
        <dbReference type="SAM" id="MobiDB-lite"/>
    </source>
</evidence>
<dbReference type="PANTHER" id="PTHR36933:SF1">
    <property type="entry name" value="SLL0788 PROTEIN"/>
    <property type="match status" value="1"/>
</dbReference>